<dbReference type="PANTHER" id="PTHR24421:SF61">
    <property type="entry name" value="OXYGEN SENSOR HISTIDINE KINASE NREB"/>
    <property type="match status" value="1"/>
</dbReference>
<dbReference type="InterPro" id="IPR050482">
    <property type="entry name" value="Sensor_HK_TwoCompSys"/>
</dbReference>
<evidence type="ECO:0000256" key="3">
    <source>
        <dbReference type="ARBA" id="ARBA00023012"/>
    </source>
</evidence>
<dbReference type="Gene3D" id="3.30.565.10">
    <property type="entry name" value="Histidine kinase-like ATPase, C-terminal domain"/>
    <property type="match status" value="1"/>
</dbReference>
<gene>
    <name evidence="5" type="ordered locus">Caci_6043</name>
</gene>
<dbReference type="AlphaFoldDB" id="C7QGM0"/>
<dbReference type="GO" id="GO:0016301">
    <property type="term" value="F:kinase activity"/>
    <property type="evidence" value="ECO:0007669"/>
    <property type="project" value="UniProtKB-KW"/>
</dbReference>
<keyword evidence="4" id="KW-0812">Transmembrane</keyword>
<sequence>MVTALDGPSAGDQVRALIPLAAVVAGMGLLLRDLAAERRGVWLDASGRRGRAVDARSAVGVLVVGGALVRLSTNGASLAAEASAVIAALILFSGGVLIALPYALRVLRDLDAERGERIRAQQFAEVAAHMHDSVLHTLTLIQRADPRDVAGLARAQERELRAWLYDRRGRALDATEPETFAGAVRAAAAEVEDRHGVRVDVVAVGDVALGGALAACVAAAREALVNAAKYAGGAPIAVFAEVEMVMDAAMVMEVGTEAETEAGAKFGGAGMAARRVEIYVRDRGPGFDLDAVGADRMGIRESIVGRMARHGGHAEVRTAPGAGTEVRLEMRCE</sequence>
<protein>
    <submittedName>
        <fullName evidence="5">Putative signal transduction histidine kinase</fullName>
    </submittedName>
</protein>
<dbReference type="Proteomes" id="UP000000851">
    <property type="component" value="Chromosome"/>
</dbReference>
<keyword evidence="4" id="KW-1133">Transmembrane helix</keyword>
<dbReference type="SUPFAM" id="SSF55874">
    <property type="entry name" value="ATPase domain of HSP90 chaperone/DNA topoisomerase II/histidine kinase"/>
    <property type="match status" value="1"/>
</dbReference>
<evidence type="ECO:0000256" key="2">
    <source>
        <dbReference type="ARBA" id="ARBA00022777"/>
    </source>
</evidence>
<dbReference type="eggNOG" id="COG4585">
    <property type="taxonomic scope" value="Bacteria"/>
</dbReference>
<keyword evidence="4" id="KW-0472">Membrane</keyword>
<proteinExistence type="predicted"/>
<evidence type="ECO:0000256" key="1">
    <source>
        <dbReference type="ARBA" id="ARBA00022679"/>
    </source>
</evidence>
<keyword evidence="3" id="KW-0902">Two-component regulatory system</keyword>
<evidence type="ECO:0000256" key="4">
    <source>
        <dbReference type="SAM" id="Phobius"/>
    </source>
</evidence>
<dbReference type="STRING" id="479433.Caci_6043"/>
<feature type="transmembrane region" description="Helical" evidence="4">
    <location>
        <begin position="84"/>
        <end position="104"/>
    </location>
</feature>
<dbReference type="KEGG" id="cai:Caci_6043"/>
<evidence type="ECO:0000313" key="6">
    <source>
        <dbReference type="Proteomes" id="UP000000851"/>
    </source>
</evidence>
<accession>C7QGM0</accession>
<dbReference type="HOGENOM" id="CLU_036172_1_0_11"/>
<dbReference type="GO" id="GO:0000160">
    <property type="term" value="P:phosphorelay signal transduction system"/>
    <property type="evidence" value="ECO:0007669"/>
    <property type="project" value="UniProtKB-KW"/>
</dbReference>
<feature type="transmembrane region" description="Helical" evidence="4">
    <location>
        <begin position="55"/>
        <end position="72"/>
    </location>
</feature>
<feature type="transmembrane region" description="Helical" evidence="4">
    <location>
        <begin position="16"/>
        <end position="35"/>
    </location>
</feature>
<organism evidence="5 6">
    <name type="scientific">Catenulispora acidiphila (strain DSM 44928 / JCM 14897 / NBRC 102108 / NRRL B-24433 / ID139908)</name>
    <dbReference type="NCBI Taxonomy" id="479433"/>
    <lineage>
        <taxon>Bacteria</taxon>
        <taxon>Bacillati</taxon>
        <taxon>Actinomycetota</taxon>
        <taxon>Actinomycetes</taxon>
        <taxon>Catenulisporales</taxon>
        <taxon>Catenulisporaceae</taxon>
        <taxon>Catenulispora</taxon>
    </lineage>
</organism>
<dbReference type="InParanoid" id="C7QGM0"/>
<reference evidence="5" key="1">
    <citation type="journal article" date="2009" name="Stand. Genomic Sci.">
        <title>Complete genome sequence of Catenulispora acidiphila type strain (ID 139908).</title>
        <authorList>
            <person name="Copeland A."/>
            <person name="Lapidus A."/>
            <person name="Glavina Del Rio T."/>
            <person name="Nolan M."/>
            <person name="Lucas S."/>
            <person name="Chen F."/>
            <person name="Tice H."/>
            <person name="Cheng J.F."/>
            <person name="Bruce D."/>
            <person name="Goodwin L."/>
            <person name="Pitluck S."/>
            <person name="Mikhailova N."/>
            <person name="Pati A."/>
            <person name="Ivanova N."/>
            <person name="Mavromatis K."/>
            <person name="Chen A."/>
            <person name="Palaniappan K."/>
            <person name="Chain P."/>
            <person name="Land M."/>
            <person name="Hauser L."/>
            <person name="Chang Y.J."/>
            <person name="Jeffries C.D."/>
            <person name="Chertkov O."/>
            <person name="Brettin T."/>
            <person name="Detter J.C."/>
            <person name="Han C."/>
            <person name="Ali Z."/>
            <person name="Tindall B.J."/>
            <person name="Goker M."/>
            <person name="Bristow J."/>
            <person name="Eisen J.A."/>
            <person name="Markowitz V."/>
            <person name="Hugenholtz P."/>
            <person name="Kyrpides N.C."/>
            <person name="Klenk H.P."/>
        </authorList>
    </citation>
    <scope>NUCLEOTIDE SEQUENCE [LARGE SCALE GENOMIC DNA]</scope>
    <source>
        <strain evidence="5">DSM 44928</strain>
    </source>
</reference>
<dbReference type="InterPro" id="IPR036890">
    <property type="entry name" value="HATPase_C_sf"/>
</dbReference>
<keyword evidence="2 5" id="KW-0418">Kinase</keyword>
<dbReference type="PANTHER" id="PTHR24421">
    <property type="entry name" value="NITRATE/NITRITE SENSOR PROTEIN NARX-RELATED"/>
    <property type="match status" value="1"/>
</dbReference>
<evidence type="ECO:0000313" key="5">
    <source>
        <dbReference type="EMBL" id="ACU74900.1"/>
    </source>
</evidence>
<dbReference type="EMBL" id="CP001700">
    <property type="protein sequence ID" value="ACU74900.1"/>
    <property type="molecule type" value="Genomic_DNA"/>
</dbReference>
<keyword evidence="6" id="KW-1185">Reference proteome</keyword>
<name>C7QGM0_CATAD</name>
<keyword evidence="1" id="KW-0808">Transferase</keyword>